<gene>
    <name evidence="1" type="ORF">GKO32_17235</name>
</gene>
<reference evidence="1 2" key="1">
    <citation type="submission" date="2019-11" db="EMBL/GenBank/DDBJ databases">
        <title>Draft genome of Amycolatopsis RM579.</title>
        <authorList>
            <person name="Duangmal K."/>
            <person name="Mingma R."/>
        </authorList>
    </citation>
    <scope>NUCLEOTIDE SEQUENCE [LARGE SCALE GENOMIC DNA]</scope>
    <source>
        <strain evidence="1 2">RM579</strain>
    </source>
</reference>
<accession>A0A6N7YRP9</accession>
<dbReference type="EMBL" id="WMBA01000025">
    <property type="protein sequence ID" value="MTD55705.1"/>
    <property type="molecule type" value="Genomic_DNA"/>
</dbReference>
<comment type="caution">
    <text evidence="1">The sequence shown here is derived from an EMBL/GenBank/DDBJ whole genome shotgun (WGS) entry which is preliminary data.</text>
</comment>
<sequence length="83" mass="9389">MNWLDHVIDRLSPELVPVSPEVTAGLLPLMNLIRRARGERQLTLAEELARPRGRVDPEELARLIDEARARVARDEAELIRGSV</sequence>
<protein>
    <submittedName>
        <fullName evidence="1">Uncharacterized protein</fullName>
    </submittedName>
</protein>
<proteinExistence type="predicted"/>
<keyword evidence="2" id="KW-1185">Reference proteome</keyword>
<organism evidence="1 2">
    <name type="scientific">Amycolatopsis pithecellobii</name>
    <dbReference type="NCBI Taxonomy" id="664692"/>
    <lineage>
        <taxon>Bacteria</taxon>
        <taxon>Bacillati</taxon>
        <taxon>Actinomycetota</taxon>
        <taxon>Actinomycetes</taxon>
        <taxon>Pseudonocardiales</taxon>
        <taxon>Pseudonocardiaceae</taxon>
        <taxon>Amycolatopsis</taxon>
    </lineage>
</organism>
<evidence type="ECO:0000313" key="2">
    <source>
        <dbReference type="Proteomes" id="UP000440096"/>
    </source>
</evidence>
<evidence type="ECO:0000313" key="1">
    <source>
        <dbReference type="EMBL" id="MTD55705.1"/>
    </source>
</evidence>
<dbReference type="Proteomes" id="UP000440096">
    <property type="component" value="Unassembled WGS sequence"/>
</dbReference>
<dbReference type="AlphaFoldDB" id="A0A6N7YRP9"/>
<dbReference type="RefSeq" id="WP_154757906.1">
    <property type="nucleotide sequence ID" value="NZ_WMBA01000025.1"/>
</dbReference>
<name>A0A6N7YRP9_9PSEU</name>